<dbReference type="CDD" id="cd07061">
    <property type="entry name" value="HP_HAP_like"/>
    <property type="match status" value="1"/>
</dbReference>
<dbReference type="PANTHER" id="PTHR11567:SF210">
    <property type="entry name" value="ACID PHOSPHATASE 5-RELATED"/>
    <property type="match status" value="1"/>
</dbReference>
<dbReference type="EMBL" id="JAUCMV010000002">
    <property type="protein sequence ID" value="KAK0417763.1"/>
    <property type="molecule type" value="Genomic_DNA"/>
</dbReference>
<evidence type="ECO:0000256" key="2">
    <source>
        <dbReference type="ARBA" id="ARBA00005375"/>
    </source>
</evidence>
<dbReference type="Pfam" id="PF08523">
    <property type="entry name" value="MBF1"/>
    <property type="match status" value="1"/>
</dbReference>
<dbReference type="InterPro" id="IPR013729">
    <property type="entry name" value="MBF1_N"/>
</dbReference>
<feature type="region of interest" description="Disordered" evidence="6">
    <location>
        <begin position="583"/>
        <end position="609"/>
    </location>
</feature>
<dbReference type="InterPro" id="IPR033379">
    <property type="entry name" value="Acid_Pase_AS"/>
</dbReference>
<dbReference type="AlphaFoldDB" id="A0AA39I6Z8"/>
<dbReference type="InterPro" id="IPR010982">
    <property type="entry name" value="Lambda_DNA-bd_dom_sf"/>
</dbReference>
<dbReference type="InterPro" id="IPR050645">
    <property type="entry name" value="Histidine_acid_phosphatase"/>
</dbReference>
<dbReference type="InterPro" id="IPR001387">
    <property type="entry name" value="Cro/C1-type_HTH"/>
</dbReference>
<dbReference type="PANTHER" id="PTHR11567">
    <property type="entry name" value="ACID PHOSPHATASE-RELATED"/>
    <property type="match status" value="1"/>
</dbReference>
<keyword evidence="3" id="KW-0805">Transcription regulation</keyword>
<dbReference type="GO" id="GO:0005634">
    <property type="term" value="C:nucleus"/>
    <property type="evidence" value="ECO:0007669"/>
    <property type="project" value="UniProtKB-ARBA"/>
</dbReference>
<keyword evidence="5" id="KW-0804">Transcription</keyword>
<evidence type="ECO:0000313" key="10">
    <source>
        <dbReference type="Proteomes" id="UP001175271"/>
    </source>
</evidence>
<dbReference type="InterPro" id="IPR029033">
    <property type="entry name" value="His_PPase_superfam"/>
</dbReference>
<evidence type="ECO:0000256" key="7">
    <source>
        <dbReference type="SAM" id="Phobius"/>
    </source>
</evidence>
<evidence type="ECO:0000256" key="4">
    <source>
        <dbReference type="ARBA" id="ARBA00023125"/>
    </source>
</evidence>
<dbReference type="Pfam" id="PF01381">
    <property type="entry name" value="HTH_3"/>
    <property type="match status" value="1"/>
</dbReference>
<dbReference type="Gene3D" id="3.40.50.1240">
    <property type="entry name" value="Phosphoglycerate mutase-like"/>
    <property type="match status" value="1"/>
</dbReference>
<evidence type="ECO:0000256" key="6">
    <source>
        <dbReference type="SAM" id="MobiDB-lite"/>
    </source>
</evidence>
<keyword evidence="7" id="KW-0812">Transmembrane</keyword>
<dbReference type="SUPFAM" id="SSF47413">
    <property type="entry name" value="lambda repressor-like DNA-binding domains"/>
    <property type="match status" value="1"/>
</dbReference>
<keyword evidence="4" id="KW-0238">DNA-binding</keyword>
<keyword evidence="7" id="KW-0472">Membrane</keyword>
<dbReference type="Pfam" id="PF00328">
    <property type="entry name" value="His_Phos_2"/>
    <property type="match status" value="1"/>
</dbReference>
<evidence type="ECO:0000256" key="3">
    <source>
        <dbReference type="ARBA" id="ARBA00023015"/>
    </source>
</evidence>
<dbReference type="SMART" id="SM00530">
    <property type="entry name" value="HTH_XRE"/>
    <property type="match status" value="1"/>
</dbReference>
<dbReference type="FunFam" id="1.10.260.40:FF:000015">
    <property type="entry name" value="Endothelial differentiation-related factor 1"/>
    <property type="match status" value="1"/>
</dbReference>
<organism evidence="9 10">
    <name type="scientific">Steinernema hermaphroditum</name>
    <dbReference type="NCBI Taxonomy" id="289476"/>
    <lineage>
        <taxon>Eukaryota</taxon>
        <taxon>Metazoa</taxon>
        <taxon>Ecdysozoa</taxon>
        <taxon>Nematoda</taxon>
        <taxon>Chromadorea</taxon>
        <taxon>Rhabditida</taxon>
        <taxon>Tylenchina</taxon>
        <taxon>Panagrolaimomorpha</taxon>
        <taxon>Strongyloidoidea</taxon>
        <taxon>Steinernematidae</taxon>
        <taxon>Steinernema</taxon>
    </lineage>
</organism>
<dbReference type="PROSITE" id="PS00616">
    <property type="entry name" value="HIS_ACID_PHOSPHAT_1"/>
    <property type="match status" value="1"/>
</dbReference>
<evidence type="ECO:0000259" key="8">
    <source>
        <dbReference type="PROSITE" id="PS50943"/>
    </source>
</evidence>
<dbReference type="SUPFAM" id="SSF53254">
    <property type="entry name" value="Phosphoglycerate mutase-like"/>
    <property type="match status" value="1"/>
</dbReference>
<comment type="similarity">
    <text evidence="2">Belongs to the histidine acid phosphatase family.</text>
</comment>
<dbReference type="GO" id="GO:0003993">
    <property type="term" value="F:acid phosphatase activity"/>
    <property type="evidence" value="ECO:0007669"/>
    <property type="project" value="UniProtKB-EC"/>
</dbReference>
<dbReference type="PROSITE" id="PS00778">
    <property type="entry name" value="HIS_ACID_PHOSPHAT_2"/>
    <property type="match status" value="1"/>
</dbReference>
<sequence length="609" mass="68515">MSKMGNLVSDTDPNAVTVLRRHGPAQKTVKSNAALNAAQRSGAAIETNKKYAAGGNKQHNTDKNALRLDQETEELHHDRVSLSLGKVMQQARQAKEWTQKDLATRVNEKPQVVTEYENGKAVPNQQILAKMERALGVKLRGKEMGKPLAPPAKKNDSPSIRMRSLVFAAALLTAVCGFSNDDVFARRAEHKADISTLQFVHIVWRHGDRTPAILMPTDKQNNESSWNGGLGELTLKGMVQQYRLGQWLRARYDGFLSKHYSPFEIYVRSSDYNRTLVSAQANLAGLFEPSPEEQWLPSLKWRPIPVHTIPKPDDKELYDSVDCPNSVQESNRVYASDEVLAIEKKHEALLRFLGEKSGFDEVPLKLQRLWNVYDPIFVETCHNDTHTVPSWLNETVRAELFDLYDLSCTFMFHSDLQKRLRGGPLLKAIMTRMHEKVHGLLDSREKLFAYSAHDTSVSALLAAFGVIPAVFPHYATAAIVELHKVEGQNIVRVFFKNGTDLPDVFEVPVVGCETPCTLEKAMLARKHVMPHNWKAECGLYKWYEMQIKTYLATIAIFAFTTLLFGTILLVNFVYRYGKHHLPSGAADPSAGQDDRRALLGESEEDEATP</sequence>
<accession>A0AA39I6Z8</accession>
<evidence type="ECO:0000256" key="5">
    <source>
        <dbReference type="ARBA" id="ARBA00023163"/>
    </source>
</evidence>
<dbReference type="Gene3D" id="1.10.260.40">
    <property type="entry name" value="lambda repressor-like DNA-binding domains"/>
    <property type="match status" value="1"/>
</dbReference>
<dbReference type="PROSITE" id="PS50943">
    <property type="entry name" value="HTH_CROC1"/>
    <property type="match status" value="1"/>
</dbReference>
<reference evidence="9" key="1">
    <citation type="submission" date="2023-06" db="EMBL/GenBank/DDBJ databases">
        <title>Genomic analysis of the entomopathogenic nematode Steinernema hermaphroditum.</title>
        <authorList>
            <person name="Schwarz E.M."/>
            <person name="Heppert J.K."/>
            <person name="Baniya A."/>
            <person name="Schwartz H.T."/>
            <person name="Tan C.-H."/>
            <person name="Antoshechkin I."/>
            <person name="Sternberg P.W."/>
            <person name="Goodrich-Blair H."/>
            <person name="Dillman A.R."/>
        </authorList>
    </citation>
    <scope>NUCLEOTIDE SEQUENCE</scope>
    <source>
        <strain evidence="9">PS9179</strain>
        <tissue evidence="9">Whole animal</tissue>
    </source>
</reference>
<keyword evidence="10" id="KW-1185">Reference proteome</keyword>
<feature type="domain" description="HTH cro/C1-type" evidence="8">
    <location>
        <begin position="88"/>
        <end position="142"/>
    </location>
</feature>
<name>A0AA39I6Z8_9BILA</name>
<protein>
    <recommendedName>
        <fullName evidence="8">HTH cro/C1-type domain-containing protein</fullName>
    </recommendedName>
</protein>
<proteinExistence type="inferred from homology"/>
<dbReference type="GO" id="GO:0003677">
    <property type="term" value="F:DNA binding"/>
    <property type="evidence" value="ECO:0007669"/>
    <property type="project" value="UniProtKB-KW"/>
</dbReference>
<comment type="caution">
    <text evidence="9">The sequence shown here is derived from an EMBL/GenBank/DDBJ whole genome shotgun (WGS) entry which is preliminary data.</text>
</comment>
<comment type="catalytic activity">
    <reaction evidence="1">
        <text>a phosphate monoester + H2O = an alcohol + phosphate</text>
        <dbReference type="Rhea" id="RHEA:15017"/>
        <dbReference type="ChEBI" id="CHEBI:15377"/>
        <dbReference type="ChEBI" id="CHEBI:30879"/>
        <dbReference type="ChEBI" id="CHEBI:43474"/>
        <dbReference type="ChEBI" id="CHEBI:67140"/>
        <dbReference type="EC" id="3.1.3.2"/>
    </reaction>
</comment>
<feature type="transmembrane region" description="Helical" evidence="7">
    <location>
        <begin position="550"/>
        <end position="574"/>
    </location>
</feature>
<evidence type="ECO:0000256" key="1">
    <source>
        <dbReference type="ARBA" id="ARBA00000032"/>
    </source>
</evidence>
<evidence type="ECO:0000313" key="9">
    <source>
        <dbReference type="EMBL" id="KAK0417763.1"/>
    </source>
</evidence>
<dbReference type="InterPro" id="IPR000560">
    <property type="entry name" value="His_Pase_clade-2"/>
</dbReference>
<dbReference type="Proteomes" id="UP001175271">
    <property type="component" value="Unassembled WGS sequence"/>
</dbReference>
<keyword evidence="7" id="KW-1133">Transmembrane helix</keyword>
<gene>
    <name evidence="9" type="ORF">QR680_013195</name>
</gene>
<dbReference type="CDD" id="cd00093">
    <property type="entry name" value="HTH_XRE"/>
    <property type="match status" value="1"/>
</dbReference>